<keyword evidence="2" id="KW-1185">Reference proteome</keyword>
<sequence length="201" mass="24315">MKWYEKYPEVFREVLSKVFDEKFFYEYDNNKYFLEDKNVSVNIEVFNKSLAIKTLEGNKLFPYLKNQKCADKVIIQETVSRLYDMHIFEFSIAYKNDKKLAEQLEGACLRALAVFSYFKSIKINKIYLYFVINEMTNPLIMKKDLSNKRIEKDIYKKDFLIVKNYSNIFKEKKLKIKLLEHNQRYSIKYHSNEYGLKLSFL</sequence>
<reference evidence="1" key="1">
    <citation type="submission" date="2023-07" db="EMBL/GenBank/DDBJ databases">
        <title>Mucosal microbiota of week-old chicken and adult hens.</title>
        <authorList>
            <person name="Volf J."/>
            <person name="Karasova D."/>
            <person name="Crhanova M."/>
            <person name="Faldynova M."/>
            <person name="Prikrylova H."/>
            <person name="Zeman M."/>
            <person name="Babak V."/>
            <person name="Rajova J."/>
            <person name="Rychlik I."/>
        </authorList>
    </citation>
    <scope>NUCLEOTIDE SEQUENCE</scope>
    <source>
        <strain evidence="1">ET902</strain>
    </source>
</reference>
<evidence type="ECO:0000313" key="2">
    <source>
        <dbReference type="Proteomes" id="UP001175147"/>
    </source>
</evidence>
<dbReference type="Proteomes" id="UP001175147">
    <property type="component" value="Unassembled WGS sequence"/>
</dbReference>
<accession>A0ABT8YX52</accession>
<gene>
    <name evidence="1" type="ORF">Q5M86_03320</name>
</gene>
<organism evidence="1 2">
    <name type="scientific">Brachyspira innocens</name>
    <dbReference type="NCBI Taxonomy" id="13264"/>
    <lineage>
        <taxon>Bacteria</taxon>
        <taxon>Pseudomonadati</taxon>
        <taxon>Spirochaetota</taxon>
        <taxon>Spirochaetia</taxon>
        <taxon>Brachyspirales</taxon>
        <taxon>Brachyspiraceae</taxon>
        <taxon>Brachyspira</taxon>
    </lineage>
</organism>
<comment type="caution">
    <text evidence="1">The sequence shown here is derived from an EMBL/GenBank/DDBJ whole genome shotgun (WGS) entry which is preliminary data.</text>
</comment>
<name>A0ABT8YX52_9SPIR</name>
<proteinExistence type="predicted"/>
<dbReference type="RefSeq" id="WP_020003933.1">
    <property type="nucleotide sequence ID" value="NZ_JAUPBM010000024.1"/>
</dbReference>
<dbReference type="EMBL" id="JAUPBM010000024">
    <property type="protein sequence ID" value="MDO7019802.1"/>
    <property type="molecule type" value="Genomic_DNA"/>
</dbReference>
<evidence type="ECO:0000313" key="1">
    <source>
        <dbReference type="EMBL" id="MDO7019802.1"/>
    </source>
</evidence>
<protein>
    <submittedName>
        <fullName evidence="1">Uncharacterized protein</fullName>
    </submittedName>
</protein>